<feature type="transmembrane region" description="Helical" evidence="1">
    <location>
        <begin position="171"/>
        <end position="190"/>
    </location>
</feature>
<keyword evidence="1" id="KW-1133">Transmembrane helix</keyword>
<name>A0ABT2VYA3_9FLAO</name>
<evidence type="ECO:0000313" key="4">
    <source>
        <dbReference type="Proteomes" id="UP001208114"/>
    </source>
</evidence>
<keyword evidence="3" id="KW-0645">Protease</keyword>
<organism evidence="3 4">
    <name type="scientific">Chryseobacterium gilvum</name>
    <dbReference type="NCBI Taxonomy" id="2976534"/>
    <lineage>
        <taxon>Bacteria</taxon>
        <taxon>Pseudomonadati</taxon>
        <taxon>Bacteroidota</taxon>
        <taxon>Flavobacteriia</taxon>
        <taxon>Flavobacteriales</taxon>
        <taxon>Weeksellaceae</taxon>
        <taxon>Chryseobacterium group</taxon>
        <taxon>Chryseobacterium</taxon>
    </lineage>
</organism>
<dbReference type="EMBL" id="JAOTEN010000003">
    <property type="protein sequence ID" value="MCU7614980.1"/>
    <property type="molecule type" value="Genomic_DNA"/>
</dbReference>
<keyword evidence="4" id="KW-1185">Reference proteome</keyword>
<feature type="transmembrane region" description="Helical" evidence="1">
    <location>
        <begin position="231"/>
        <end position="254"/>
    </location>
</feature>
<evidence type="ECO:0000313" key="3">
    <source>
        <dbReference type="EMBL" id="MCU7614980.1"/>
    </source>
</evidence>
<evidence type="ECO:0000259" key="2">
    <source>
        <dbReference type="Pfam" id="PF02517"/>
    </source>
</evidence>
<dbReference type="Pfam" id="PF02517">
    <property type="entry name" value="Rce1-like"/>
    <property type="match status" value="1"/>
</dbReference>
<feature type="transmembrane region" description="Helical" evidence="1">
    <location>
        <begin position="5"/>
        <end position="23"/>
    </location>
</feature>
<feature type="transmembrane region" description="Helical" evidence="1">
    <location>
        <begin position="69"/>
        <end position="93"/>
    </location>
</feature>
<keyword evidence="3" id="KW-0482">Metalloprotease</keyword>
<evidence type="ECO:0000256" key="1">
    <source>
        <dbReference type="SAM" id="Phobius"/>
    </source>
</evidence>
<sequence>MKKTIFLSAIAGVLFWGYIRFFLKLYEIFEIEKYLNKDIFSTGVKIIGICFLLLCFKKIKILMNFHPKYFVYLFPILLIDYFCFTDIVNFFSGDKNDFKSHDIKIITYFINAIVEEVLFRGIVLSLFIKHFVDSNKKHFILYSSFASSLLFGLFHTMNFFTNEFEMSGKAIVYQVYAAFSIGFLLSIIYLKTRNLLYIILSHFIYNFYIYLQNIDKHTEVQSSQKSATIISILISLIYFGLPLFVSMIYFYFFVNNDENLKKILRQV</sequence>
<dbReference type="InterPro" id="IPR003675">
    <property type="entry name" value="Rce1/LyrA-like_dom"/>
</dbReference>
<gene>
    <name evidence="3" type="ORF">N0B16_11080</name>
</gene>
<feature type="transmembrane region" description="Helical" evidence="1">
    <location>
        <begin position="105"/>
        <end position="127"/>
    </location>
</feature>
<accession>A0ABT2VYA3</accession>
<keyword evidence="3" id="KW-0378">Hydrolase</keyword>
<reference evidence="4" key="1">
    <citation type="submission" date="2023-07" db="EMBL/GenBank/DDBJ databases">
        <title>Chryseobacterium sp. GMJ5 Genome sequencing and assembly.</title>
        <authorList>
            <person name="Jung Y."/>
        </authorList>
    </citation>
    <scope>NUCLEOTIDE SEQUENCE [LARGE SCALE GENOMIC DNA]</scope>
    <source>
        <strain evidence="4">GMJ5</strain>
    </source>
</reference>
<feature type="transmembrane region" description="Helical" evidence="1">
    <location>
        <begin position="195"/>
        <end position="211"/>
    </location>
</feature>
<dbReference type="RefSeq" id="WP_262991002.1">
    <property type="nucleotide sequence ID" value="NZ_JAOTEN010000003.1"/>
</dbReference>
<dbReference type="GO" id="GO:0008237">
    <property type="term" value="F:metallopeptidase activity"/>
    <property type="evidence" value="ECO:0007669"/>
    <property type="project" value="UniProtKB-KW"/>
</dbReference>
<keyword evidence="1" id="KW-0472">Membrane</keyword>
<comment type="caution">
    <text evidence="3">The sequence shown here is derived from an EMBL/GenBank/DDBJ whole genome shotgun (WGS) entry which is preliminary data.</text>
</comment>
<dbReference type="PANTHER" id="PTHR43592:SF15">
    <property type="entry name" value="CAAX AMINO TERMINAL PROTEASE FAMILY PROTEIN"/>
    <property type="match status" value="1"/>
</dbReference>
<feature type="transmembrane region" description="Helical" evidence="1">
    <location>
        <begin position="139"/>
        <end position="159"/>
    </location>
</feature>
<proteinExistence type="predicted"/>
<dbReference type="Proteomes" id="UP001208114">
    <property type="component" value="Unassembled WGS sequence"/>
</dbReference>
<feature type="domain" description="CAAX prenyl protease 2/Lysostaphin resistance protein A-like" evidence="2">
    <location>
        <begin position="105"/>
        <end position="207"/>
    </location>
</feature>
<feature type="transmembrane region" description="Helical" evidence="1">
    <location>
        <begin position="39"/>
        <end position="57"/>
    </location>
</feature>
<dbReference type="PANTHER" id="PTHR43592">
    <property type="entry name" value="CAAX AMINO TERMINAL PROTEASE"/>
    <property type="match status" value="1"/>
</dbReference>
<keyword evidence="1" id="KW-0812">Transmembrane</keyword>
<protein>
    <submittedName>
        <fullName evidence="3">CPBP family intramembrane metalloprotease</fullName>
    </submittedName>
</protein>